<evidence type="ECO:0000256" key="6">
    <source>
        <dbReference type="ARBA" id="ARBA00023170"/>
    </source>
</evidence>
<evidence type="ECO:0000256" key="4">
    <source>
        <dbReference type="ARBA" id="ARBA00022490"/>
    </source>
</evidence>
<keyword evidence="7" id="KW-0539">Nucleus</keyword>
<keyword evidence="4" id="KW-0963">Cytoplasm</keyword>
<dbReference type="GO" id="GO:0009738">
    <property type="term" value="P:abscisic acid-activated signaling pathway"/>
    <property type="evidence" value="ECO:0007669"/>
    <property type="project" value="UniProtKB-KW"/>
</dbReference>
<dbReference type="InterPro" id="IPR050279">
    <property type="entry name" value="Plant_def-hormone_signal"/>
</dbReference>
<dbReference type="EMBL" id="EF083599">
    <property type="protein sequence ID" value="ABK22940.1"/>
    <property type="molecule type" value="mRNA"/>
</dbReference>
<dbReference type="GO" id="GO:0010427">
    <property type="term" value="F:abscisic acid binding"/>
    <property type="evidence" value="ECO:0007669"/>
    <property type="project" value="TreeGrafter"/>
</dbReference>
<accession>A9NQM9</accession>
<sequence length="213" mass="23959">MDIIAGFDQLSFRLSGASKQITKTGAVQYLKGEEGYGEWLKEVMGRYHYHSHDGARECRCSSVVVQQVEAPVSVVWSLVRRFDQPQVYKHFVSNCFMRGDLKVGCLREVRVVSGLPAATSTERLDILDEERHILSFSIVGGDHRLNNYRSITTLHETLINGKPGTIVIESYVLDVPHGNTKEETCLFVDTIVKCNLQSLAHVSNHLNSTHRCL</sequence>
<evidence type="ECO:0000256" key="5">
    <source>
        <dbReference type="ARBA" id="ARBA00022682"/>
    </source>
</evidence>
<keyword evidence="8" id="KW-0650">Protein phosphatase inhibitor</keyword>
<name>A9NQM9_PICSI</name>
<comment type="subcellular location">
    <subcellularLocation>
        <location evidence="2">Cytoplasm</location>
    </subcellularLocation>
    <subcellularLocation>
        <location evidence="1">Nucleus</location>
    </subcellularLocation>
</comment>
<dbReference type="GO" id="GO:0005737">
    <property type="term" value="C:cytoplasm"/>
    <property type="evidence" value="ECO:0007669"/>
    <property type="project" value="UniProtKB-SubCell"/>
</dbReference>
<dbReference type="CDD" id="cd07821">
    <property type="entry name" value="PYR_PYL_RCAR_like"/>
    <property type="match status" value="1"/>
</dbReference>
<protein>
    <submittedName>
        <fullName evidence="9">Uncharacterized protein</fullName>
    </submittedName>
</protein>
<dbReference type="AlphaFoldDB" id="A9NQM9"/>
<proteinExistence type="evidence at transcript level"/>
<dbReference type="GO" id="GO:0004864">
    <property type="term" value="F:protein phosphatase inhibitor activity"/>
    <property type="evidence" value="ECO:0007669"/>
    <property type="project" value="UniProtKB-KW"/>
</dbReference>
<dbReference type="Pfam" id="PF10604">
    <property type="entry name" value="Polyketide_cyc2"/>
    <property type="match status" value="1"/>
</dbReference>
<evidence type="ECO:0000256" key="3">
    <source>
        <dbReference type="ARBA" id="ARBA00008594"/>
    </source>
</evidence>
<dbReference type="Gene3D" id="3.30.530.20">
    <property type="match status" value="1"/>
</dbReference>
<dbReference type="InterPro" id="IPR019587">
    <property type="entry name" value="Polyketide_cyclase/dehydratase"/>
</dbReference>
<dbReference type="InterPro" id="IPR023393">
    <property type="entry name" value="START-like_dom_sf"/>
</dbReference>
<comment type="similarity">
    <text evidence="3">Belongs to the PYR/PYL/RCAR abscisic acid intracellular receptor family.</text>
</comment>
<evidence type="ECO:0000313" key="9">
    <source>
        <dbReference type="EMBL" id="ABK22940.1"/>
    </source>
</evidence>
<dbReference type="GO" id="GO:0038023">
    <property type="term" value="F:signaling receptor activity"/>
    <property type="evidence" value="ECO:0007669"/>
    <property type="project" value="TreeGrafter"/>
</dbReference>
<dbReference type="PANTHER" id="PTHR31213:SF138">
    <property type="entry name" value="ABSCISIC ACID RECEPTOR PYL6"/>
    <property type="match status" value="1"/>
</dbReference>
<keyword evidence="5" id="KW-0938">Abscisic acid signaling pathway</keyword>
<reference evidence="9" key="1">
    <citation type="journal article" date="2008" name="BMC Genomics">
        <title>A conifer genomics resource of 200,000 spruce (Picea spp.) ESTs and 6,464 high-quality, sequence-finished full-length cDNAs for Sitka spruce (Picea sitchensis).</title>
        <authorList>
            <person name="Ralph S.G."/>
            <person name="Chun H.J."/>
            <person name="Kolosova N."/>
            <person name="Cooper D."/>
            <person name="Oddy C."/>
            <person name="Ritland C.E."/>
            <person name="Kirkpatrick R."/>
            <person name="Moore R."/>
            <person name="Barber S."/>
            <person name="Holt R.A."/>
            <person name="Jones S.J."/>
            <person name="Marra M.A."/>
            <person name="Douglas C.J."/>
            <person name="Ritland K."/>
            <person name="Bohlmann J."/>
        </authorList>
    </citation>
    <scope>NUCLEOTIDE SEQUENCE</scope>
    <source>
        <tissue evidence="9">Green portion of the leader tissue</tissue>
    </source>
</reference>
<organism evidence="9">
    <name type="scientific">Picea sitchensis</name>
    <name type="common">Sitka spruce</name>
    <name type="synonym">Pinus sitchensis</name>
    <dbReference type="NCBI Taxonomy" id="3332"/>
    <lineage>
        <taxon>Eukaryota</taxon>
        <taxon>Viridiplantae</taxon>
        <taxon>Streptophyta</taxon>
        <taxon>Embryophyta</taxon>
        <taxon>Tracheophyta</taxon>
        <taxon>Spermatophyta</taxon>
        <taxon>Pinopsida</taxon>
        <taxon>Pinidae</taxon>
        <taxon>Conifers I</taxon>
        <taxon>Pinales</taxon>
        <taxon>Pinaceae</taxon>
        <taxon>Picea</taxon>
    </lineage>
</organism>
<evidence type="ECO:0000256" key="2">
    <source>
        <dbReference type="ARBA" id="ARBA00004496"/>
    </source>
</evidence>
<dbReference type="GO" id="GO:0005634">
    <property type="term" value="C:nucleus"/>
    <property type="evidence" value="ECO:0007669"/>
    <property type="project" value="UniProtKB-SubCell"/>
</dbReference>
<dbReference type="SUPFAM" id="SSF55961">
    <property type="entry name" value="Bet v1-like"/>
    <property type="match status" value="1"/>
</dbReference>
<evidence type="ECO:0000256" key="7">
    <source>
        <dbReference type="ARBA" id="ARBA00023242"/>
    </source>
</evidence>
<evidence type="ECO:0000256" key="8">
    <source>
        <dbReference type="ARBA" id="ARBA00023272"/>
    </source>
</evidence>
<evidence type="ECO:0000256" key="1">
    <source>
        <dbReference type="ARBA" id="ARBA00004123"/>
    </source>
</evidence>
<dbReference type="PANTHER" id="PTHR31213">
    <property type="entry name" value="OS08G0374000 PROTEIN-RELATED"/>
    <property type="match status" value="1"/>
</dbReference>
<keyword evidence="6" id="KW-0675">Receptor</keyword>
<dbReference type="OMA" id="IETVWSL"/>